<evidence type="ECO:0000256" key="6">
    <source>
        <dbReference type="SAM" id="Phobius"/>
    </source>
</evidence>
<dbReference type="InterPro" id="IPR020846">
    <property type="entry name" value="MFS_dom"/>
</dbReference>
<dbReference type="EMBL" id="PVWQ01000011">
    <property type="protein sequence ID" value="RDW68851.1"/>
    <property type="molecule type" value="Genomic_DNA"/>
</dbReference>
<dbReference type="AlphaFoldDB" id="A0A3D8R4J7"/>
<dbReference type="RefSeq" id="XP_026600640.1">
    <property type="nucleotide sequence ID" value="XM_026750627.1"/>
</dbReference>
<dbReference type="Proteomes" id="UP000256690">
    <property type="component" value="Unassembled WGS sequence"/>
</dbReference>
<comment type="caution">
    <text evidence="8">The sequence shown here is derived from an EMBL/GenBank/DDBJ whole genome shotgun (WGS) entry which is preliminary data.</text>
</comment>
<dbReference type="GO" id="GO:0016020">
    <property type="term" value="C:membrane"/>
    <property type="evidence" value="ECO:0007669"/>
    <property type="project" value="UniProtKB-SubCell"/>
</dbReference>
<keyword evidence="5 6" id="KW-0472">Membrane</keyword>
<name>A0A3D8R4J7_9EURO</name>
<protein>
    <recommendedName>
        <fullName evidence="7">Major facilitator superfamily (MFS) profile domain-containing protein</fullName>
    </recommendedName>
</protein>
<proteinExistence type="inferred from homology"/>
<feature type="domain" description="Major facilitator superfamily (MFS) profile" evidence="7">
    <location>
        <begin position="61"/>
        <end position="370"/>
    </location>
</feature>
<dbReference type="InterPro" id="IPR005828">
    <property type="entry name" value="MFS_sugar_transport-like"/>
</dbReference>
<organism evidence="8 9">
    <name type="scientific">Aspergillus mulundensis</name>
    <dbReference type="NCBI Taxonomy" id="1810919"/>
    <lineage>
        <taxon>Eukaryota</taxon>
        <taxon>Fungi</taxon>
        <taxon>Dikarya</taxon>
        <taxon>Ascomycota</taxon>
        <taxon>Pezizomycotina</taxon>
        <taxon>Eurotiomycetes</taxon>
        <taxon>Eurotiomycetidae</taxon>
        <taxon>Eurotiales</taxon>
        <taxon>Aspergillaceae</taxon>
        <taxon>Aspergillus</taxon>
        <taxon>Aspergillus subgen. Nidulantes</taxon>
    </lineage>
</organism>
<dbReference type="PANTHER" id="PTHR48022">
    <property type="entry name" value="PLASTIDIC GLUCOSE TRANSPORTER 4"/>
    <property type="match status" value="1"/>
</dbReference>
<dbReference type="SUPFAM" id="SSF103473">
    <property type="entry name" value="MFS general substrate transporter"/>
    <property type="match status" value="1"/>
</dbReference>
<dbReference type="Gene3D" id="3.40.50.720">
    <property type="entry name" value="NAD(P)-binding Rossmann-like Domain"/>
    <property type="match status" value="1"/>
</dbReference>
<evidence type="ECO:0000256" key="1">
    <source>
        <dbReference type="ARBA" id="ARBA00004141"/>
    </source>
</evidence>
<dbReference type="InterPro" id="IPR050360">
    <property type="entry name" value="MFS_Sugar_Transporters"/>
</dbReference>
<dbReference type="InterPro" id="IPR002347">
    <property type="entry name" value="SDR_fam"/>
</dbReference>
<evidence type="ECO:0000256" key="3">
    <source>
        <dbReference type="ARBA" id="ARBA00022692"/>
    </source>
</evidence>
<sequence length="370" mass="38937">MSITGYALVVGGEKGTGIGRACALTLAKAGAEGILIADINVTAASETARLCTSMRLVANSPISFLALATHVDITDQGSVDAAVSAMIERFGHMDYCVNCAGIGPNSHDEIADADTGAFKQMLDVDVTGTFHVIREASRVFSATAGSRGAAWFGSLVNGPIADRFGRKMLINLAVVVFVIRSAIQCSATNIPMIFAGRAVAGLAVAGLAVPCVCLAIPSYLSSSPLTLTVSVTIGILVSYWIDYGTNCIGGTRCAPDVPYAGSLFDPYIDVPETGCTGQSEASWRLSLAIQIAPAVILGIGMLFFPDSPRWLLMTERDDEALSSLSRLRRQATDSSALRSEYLEIRASIMLENSFAREKFPGLSGVRLHAA</sequence>
<comment type="subcellular location">
    <subcellularLocation>
        <location evidence="1">Membrane</location>
        <topology evidence="1">Multi-pass membrane protein</topology>
    </subcellularLocation>
</comment>
<dbReference type="GO" id="GO:0005351">
    <property type="term" value="F:carbohydrate:proton symporter activity"/>
    <property type="evidence" value="ECO:0007669"/>
    <property type="project" value="TreeGrafter"/>
</dbReference>
<evidence type="ECO:0000256" key="2">
    <source>
        <dbReference type="ARBA" id="ARBA00010992"/>
    </source>
</evidence>
<keyword evidence="3 6" id="KW-0812">Transmembrane</keyword>
<dbReference type="Pfam" id="PF13561">
    <property type="entry name" value="adh_short_C2"/>
    <property type="match status" value="1"/>
</dbReference>
<feature type="transmembrane region" description="Helical" evidence="6">
    <location>
        <begin position="198"/>
        <end position="217"/>
    </location>
</feature>
<feature type="transmembrane region" description="Helical" evidence="6">
    <location>
        <begin position="224"/>
        <end position="241"/>
    </location>
</feature>
<dbReference type="PANTHER" id="PTHR48022:SF48">
    <property type="entry name" value="SUGAR TRANSPORTER, PUTATIVE (AFU_ORTHOLOGUE AFUA_3G06730)-RELATED"/>
    <property type="match status" value="1"/>
</dbReference>
<evidence type="ECO:0000259" key="7">
    <source>
        <dbReference type="PROSITE" id="PS50850"/>
    </source>
</evidence>
<dbReference type="Pfam" id="PF00083">
    <property type="entry name" value="Sugar_tr"/>
    <property type="match status" value="1"/>
</dbReference>
<dbReference type="Gene3D" id="1.20.1250.20">
    <property type="entry name" value="MFS general substrate transporter like domains"/>
    <property type="match status" value="1"/>
</dbReference>
<gene>
    <name evidence="8" type="ORF">DSM5745_08611</name>
</gene>
<dbReference type="InterPro" id="IPR036291">
    <property type="entry name" value="NAD(P)-bd_dom_sf"/>
</dbReference>
<dbReference type="PROSITE" id="PS50850">
    <property type="entry name" value="MFS"/>
    <property type="match status" value="1"/>
</dbReference>
<keyword evidence="4 6" id="KW-1133">Transmembrane helix</keyword>
<keyword evidence="9" id="KW-1185">Reference proteome</keyword>
<feature type="transmembrane region" description="Helical" evidence="6">
    <location>
        <begin position="287"/>
        <end position="304"/>
    </location>
</feature>
<dbReference type="CDD" id="cd05233">
    <property type="entry name" value="SDR_c"/>
    <property type="match status" value="1"/>
</dbReference>
<comment type="similarity">
    <text evidence="2">Belongs to the major facilitator superfamily. Sugar transporter (TC 2.A.1.1) family.</text>
</comment>
<reference evidence="8 9" key="1">
    <citation type="journal article" date="2018" name="IMA Fungus">
        <title>IMA Genome-F 9: Draft genome sequence of Annulohypoxylon stygium, Aspergillus mulundensis, Berkeleyomyces basicola (syn. Thielaviopsis basicola), Ceratocystis smalleyi, two Cercospora beticola strains, Coleophoma cylindrospora, Fusarium fracticaudum, Phialophora cf. hyalina, and Morchella septimelata.</title>
        <authorList>
            <person name="Wingfield B.D."/>
            <person name="Bills G.F."/>
            <person name="Dong Y."/>
            <person name="Huang W."/>
            <person name="Nel W.J."/>
            <person name="Swalarsk-Parry B.S."/>
            <person name="Vaghefi N."/>
            <person name="Wilken P.M."/>
            <person name="An Z."/>
            <person name="de Beer Z.W."/>
            <person name="De Vos L."/>
            <person name="Chen L."/>
            <person name="Duong T.A."/>
            <person name="Gao Y."/>
            <person name="Hammerbacher A."/>
            <person name="Kikkert J.R."/>
            <person name="Li Y."/>
            <person name="Li H."/>
            <person name="Li K."/>
            <person name="Li Q."/>
            <person name="Liu X."/>
            <person name="Ma X."/>
            <person name="Naidoo K."/>
            <person name="Pethybridge S.J."/>
            <person name="Sun J."/>
            <person name="Steenkamp E.T."/>
            <person name="van der Nest M.A."/>
            <person name="van Wyk S."/>
            <person name="Wingfield M.J."/>
            <person name="Xiong C."/>
            <person name="Yue Q."/>
            <person name="Zhang X."/>
        </authorList>
    </citation>
    <scope>NUCLEOTIDE SEQUENCE [LARGE SCALE GENOMIC DNA]</scope>
    <source>
        <strain evidence="8 9">DSM 5745</strain>
    </source>
</reference>
<evidence type="ECO:0000313" key="8">
    <source>
        <dbReference type="EMBL" id="RDW68851.1"/>
    </source>
</evidence>
<accession>A0A3D8R4J7</accession>
<dbReference type="InterPro" id="IPR036259">
    <property type="entry name" value="MFS_trans_sf"/>
</dbReference>
<evidence type="ECO:0000313" key="9">
    <source>
        <dbReference type="Proteomes" id="UP000256690"/>
    </source>
</evidence>
<evidence type="ECO:0000256" key="4">
    <source>
        <dbReference type="ARBA" id="ARBA00022989"/>
    </source>
</evidence>
<dbReference type="SUPFAM" id="SSF51735">
    <property type="entry name" value="NAD(P)-binding Rossmann-fold domains"/>
    <property type="match status" value="1"/>
</dbReference>
<dbReference type="GeneID" id="38118981"/>
<evidence type="ECO:0000256" key="5">
    <source>
        <dbReference type="ARBA" id="ARBA00023136"/>
    </source>
</evidence>
<dbReference type="OrthoDB" id="8120565at2759"/>